<dbReference type="AlphaFoldDB" id="A0AAD6CTQ2"/>
<keyword evidence="3" id="KW-1185">Reference proteome</keyword>
<evidence type="ECO:0000313" key="2">
    <source>
        <dbReference type="EMBL" id="KAJ5538592.1"/>
    </source>
</evidence>
<organism evidence="2 3">
    <name type="scientific">Penicillium frequentans</name>
    <dbReference type="NCBI Taxonomy" id="3151616"/>
    <lineage>
        <taxon>Eukaryota</taxon>
        <taxon>Fungi</taxon>
        <taxon>Dikarya</taxon>
        <taxon>Ascomycota</taxon>
        <taxon>Pezizomycotina</taxon>
        <taxon>Eurotiomycetes</taxon>
        <taxon>Eurotiomycetidae</taxon>
        <taxon>Eurotiales</taxon>
        <taxon>Aspergillaceae</taxon>
        <taxon>Penicillium</taxon>
    </lineage>
</organism>
<sequence>MDMTGQDSVVSWMSKACHGTPFTEEEISIGNMDRTKTIPLLGDDYTPGSELDEQMIKDSPGDTTEESALPPASSTWAYVNFSPIALETLESLVTNSRTTWRDGCCNLPS</sequence>
<dbReference type="EMBL" id="JAQIZZ010000006">
    <property type="protein sequence ID" value="KAJ5538592.1"/>
    <property type="molecule type" value="Genomic_DNA"/>
</dbReference>
<reference evidence="2 3" key="1">
    <citation type="journal article" date="2023" name="IMA Fungus">
        <title>Comparative genomic study of the Penicillium genus elucidates a diverse pangenome and 15 lateral gene transfer events.</title>
        <authorList>
            <person name="Petersen C."/>
            <person name="Sorensen T."/>
            <person name="Nielsen M.R."/>
            <person name="Sondergaard T.E."/>
            <person name="Sorensen J.L."/>
            <person name="Fitzpatrick D.A."/>
            <person name="Frisvad J.C."/>
            <person name="Nielsen K.L."/>
        </authorList>
    </citation>
    <scope>NUCLEOTIDE SEQUENCE [LARGE SCALE GENOMIC DNA]</scope>
    <source>
        <strain evidence="2 3">IBT 35679</strain>
    </source>
</reference>
<protein>
    <submittedName>
        <fullName evidence="2">Uncharacterized protein</fullName>
    </submittedName>
</protein>
<comment type="caution">
    <text evidence="2">The sequence shown here is derived from an EMBL/GenBank/DDBJ whole genome shotgun (WGS) entry which is preliminary data.</text>
</comment>
<proteinExistence type="predicted"/>
<dbReference type="Gene3D" id="3.30.559.10">
    <property type="entry name" value="Chloramphenicol acetyltransferase-like domain"/>
    <property type="match status" value="2"/>
</dbReference>
<feature type="region of interest" description="Disordered" evidence="1">
    <location>
        <begin position="38"/>
        <end position="71"/>
    </location>
</feature>
<evidence type="ECO:0000256" key="1">
    <source>
        <dbReference type="SAM" id="MobiDB-lite"/>
    </source>
</evidence>
<dbReference type="InterPro" id="IPR023213">
    <property type="entry name" value="CAT-like_dom_sf"/>
</dbReference>
<dbReference type="Proteomes" id="UP001220324">
    <property type="component" value="Unassembled WGS sequence"/>
</dbReference>
<gene>
    <name evidence="2" type="ORF">N7494_008071</name>
</gene>
<accession>A0AAD6CTQ2</accession>
<name>A0AAD6CTQ2_9EURO</name>
<evidence type="ECO:0000313" key="3">
    <source>
        <dbReference type="Proteomes" id="UP001220324"/>
    </source>
</evidence>